<protein>
    <submittedName>
        <fullName evidence="3">Uncharacterized protein</fullName>
    </submittedName>
</protein>
<evidence type="ECO:0000256" key="1">
    <source>
        <dbReference type="SAM" id="Phobius"/>
    </source>
</evidence>
<dbReference type="GeneID" id="87629582"/>
<keyword evidence="1" id="KW-0812">Transmembrane</keyword>
<proteinExistence type="predicted"/>
<dbReference type="Proteomes" id="UP001456562">
    <property type="component" value="Unassembled WGS sequence"/>
</dbReference>
<dbReference type="AlphaFoldDB" id="A0A7H8MGJ0"/>
<accession>A0A7H8MGJ0</accession>
<keyword evidence="1" id="KW-1133">Transmembrane helix</keyword>
<feature type="transmembrane region" description="Helical" evidence="1">
    <location>
        <begin position="12"/>
        <end position="32"/>
    </location>
</feature>
<feature type="transmembrane region" description="Helical" evidence="1">
    <location>
        <begin position="44"/>
        <end position="61"/>
    </location>
</feature>
<evidence type="ECO:0000313" key="3">
    <source>
        <dbReference type="EMBL" id="QKW41072.1"/>
    </source>
</evidence>
<sequence>MPITPTATTVKVMALIIGVLAGVIGALVAVLLSRHLGATGMESTGYSTLSFVGTAMFVYFLEEKLGLI</sequence>
<dbReference type="EMBL" id="CP054926">
    <property type="protein sequence ID" value="QKW41072.1"/>
    <property type="molecule type" value="Genomic_DNA"/>
</dbReference>
<evidence type="ECO:0000313" key="4">
    <source>
        <dbReference type="Proteomes" id="UP000509345"/>
    </source>
</evidence>
<gene>
    <name evidence="2" type="ORF">ABR748_34955</name>
    <name evidence="3" type="ORF">HUT09_00070</name>
</gene>
<keyword evidence="1" id="KW-0472">Membrane</keyword>
<evidence type="ECO:0000313" key="5">
    <source>
        <dbReference type="Proteomes" id="UP001456562"/>
    </source>
</evidence>
<organism evidence="3 4">
    <name type="scientific">Streptomyces microflavus</name>
    <name type="common">Streptomyces lipmanii</name>
    <dbReference type="NCBI Taxonomy" id="1919"/>
    <lineage>
        <taxon>Bacteria</taxon>
        <taxon>Bacillati</taxon>
        <taxon>Actinomycetota</taxon>
        <taxon>Actinomycetes</taxon>
        <taxon>Kitasatosporales</taxon>
        <taxon>Streptomycetaceae</taxon>
        <taxon>Streptomyces</taxon>
    </lineage>
</organism>
<reference evidence="3 4" key="1">
    <citation type="submission" date="2020-06" db="EMBL/GenBank/DDBJ databases">
        <title>Genome mining for natural products.</title>
        <authorList>
            <person name="Zhang B."/>
            <person name="Shi J."/>
            <person name="Ge H."/>
        </authorList>
    </citation>
    <scope>NUCLEOTIDE SEQUENCE [LARGE SCALE GENOMIC DNA]</scope>
    <source>
        <strain evidence="3 4">NA06532</strain>
    </source>
</reference>
<keyword evidence="5" id="KW-1185">Reference proteome</keyword>
<dbReference type="RefSeq" id="WP_055559010.1">
    <property type="nucleotide sequence ID" value="NZ_CP054926.1"/>
</dbReference>
<name>A0A7H8MGJ0_STRMI</name>
<reference evidence="2 5" key="2">
    <citation type="submission" date="2024-01" db="EMBL/GenBank/DDBJ databases">
        <title>Metagenomic exploration of the rhizosphere soil microbial community and their significance in facilitating the development of wild simulated ginseng.</title>
        <authorList>
            <person name="Huang J."/>
        </authorList>
    </citation>
    <scope>NUCLEOTIDE SEQUENCE [LARGE SCALE GENOMIC DNA]</scope>
    <source>
        <strain evidence="2 5">WY141</strain>
    </source>
</reference>
<dbReference type="Proteomes" id="UP000509345">
    <property type="component" value="Chromosome"/>
</dbReference>
<dbReference type="EMBL" id="JBEJUE010000057">
    <property type="protein sequence ID" value="MER0429360.1"/>
    <property type="molecule type" value="Genomic_DNA"/>
</dbReference>
<evidence type="ECO:0000313" key="2">
    <source>
        <dbReference type="EMBL" id="MER0429360.1"/>
    </source>
</evidence>